<accession>M2U9M0</accession>
<dbReference type="HOGENOM" id="CLU_2386336_0_0_1"/>
<evidence type="ECO:0000313" key="3">
    <source>
        <dbReference type="EMBL" id="EMD96338.1"/>
    </source>
</evidence>
<dbReference type="InterPro" id="IPR035994">
    <property type="entry name" value="Nucleoside_phosphorylase_sf"/>
</dbReference>
<evidence type="ECO:0000313" key="2">
    <source>
        <dbReference type="EMBL" id="EMD84657.1"/>
    </source>
</evidence>
<evidence type="ECO:0000313" key="4">
    <source>
        <dbReference type="Proteomes" id="UP000016936"/>
    </source>
</evidence>
<reference evidence="2" key="2">
    <citation type="submission" date="2012-06" db="EMBL/GenBank/DDBJ databases">
        <title>Comparative genome structure, secondary metabolite and effector coding capacity across Cochliobolus pathogens.</title>
        <authorList>
            <consortium name="US DOE Joint Genome Institute (JGI-PGF)"/>
            <person name="Condon B.J."/>
            <person name="Leng Y."/>
            <person name="Wu D."/>
            <person name="Bushley K.E."/>
            <person name="Ohm R.A."/>
            <person name="Otillar R."/>
            <person name="Martin J."/>
            <person name="Schackwitz W."/>
            <person name="Grimwood J."/>
            <person name="MohdZainudin N."/>
            <person name="Xue C."/>
            <person name="Wang R."/>
            <person name="Dhillon B."/>
            <person name="Tu Z.J."/>
            <person name="Steffenson B.J."/>
            <person name="Salamov A."/>
            <person name="Sun H."/>
            <person name="Lowry S."/>
            <person name="LaButti K."/>
            <person name="Han J."/>
            <person name="Copeland A."/>
            <person name="Lindquist E."/>
            <person name="Lucas S."/>
            <person name="Barry K."/>
            <person name="Schmutz J."/>
            <person name="Baker S."/>
            <person name="Grigoriev I.V."/>
            <person name="Zhong S."/>
            <person name="Turgeon B.G."/>
        </authorList>
    </citation>
    <scope>NUCLEOTIDE SEQUENCE</scope>
    <source>
        <strain evidence="2">C5</strain>
    </source>
</reference>
<proteinExistence type="predicted"/>
<sequence>MEAAGVMDEYPCVVVRGICDYADSHKNKGWQNYAAATAAAYAKELLSRIPAADTTSSAPSIERSTLQQSAGTTNMRFGNNERGVQGRDIHGSIHIG</sequence>
<dbReference type="GO" id="GO:0009116">
    <property type="term" value="P:nucleoside metabolic process"/>
    <property type="evidence" value="ECO:0007669"/>
    <property type="project" value="InterPro"/>
</dbReference>
<organism evidence="2 4">
    <name type="scientific">Cochliobolus heterostrophus (strain C5 / ATCC 48332 / race O)</name>
    <name type="common">Southern corn leaf blight fungus</name>
    <name type="synonym">Bipolaris maydis</name>
    <dbReference type="NCBI Taxonomy" id="701091"/>
    <lineage>
        <taxon>Eukaryota</taxon>
        <taxon>Fungi</taxon>
        <taxon>Dikarya</taxon>
        <taxon>Ascomycota</taxon>
        <taxon>Pezizomycotina</taxon>
        <taxon>Dothideomycetes</taxon>
        <taxon>Pleosporomycetidae</taxon>
        <taxon>Pleosporales</taxon>
        <taxon>Pleosporineae</taxon>
        <taxon>Pleosporaceae</taxon>
        <taxon>Bipolaris</taxon>
    </lineage>
</organism>
<dbReference type="EMBL" id="KB445570">
    <property type="protein sequence ID" value="EMD96338.1"/>
    <property type="molecule type" value="Genomic_DNA"/>
</dbReference>
<evidence type="ECO:0008006" key="5">
    <source>
        <dbReference type="Google" id="ProtNLM"/>
    </source>
</evidence>
<reference evidence="2 4" key="1">
    <citation type="journal article" date="2012" name="PLoS Pathog.">
        <title>Diverse lifestyles and strategies of plant pathogenesis encoded in the genomes of eighteen Dothideomycetes fungi.</title>
        <authorList>
            <person name="Ohm R.A."/>
            <person name="Feau N."/>
            <person name="Henrissat B."/>
            <person name="Schoch C.L."/>
            <person name="Horwitz B.A."/>
            <person name="Barry K.W."/>
            <person name="Condon B.J."/>
            <person name="Copeland A.C."/>
            <person name="Dhillon B."/>
            <person name="Glaser F."/>
            <person name="Hesse C.N."/>
            <person name="Kosti I."/>
            <person name="LaButti K."/>
            <person name="Lindquist E.A."/>
            <person name="Lucas S."/>
            <person name="Salamov A.A."/>
            <person name="Bradshaw R.E."/>
            <person name="Ciuffetti L."/>
            <person name="Hamelin R.C."/>
            <person name="Kema G.H.J."/>
            <person name="Lawrence C."/>
            <person name="Scott J.A."/>
            <person name="Spatafora J.W."/>
            <person name="Turgeon B.G."/>
            <person name="de Wit P.J.G.M."/>
            <person name="Zhong S."/>
            <person name="Goodwin S.B."/>
            <person name="Grigoriev I.V."/>
        </authorList>
    </citation>
    <scope>NUCLEOTIDE SEQUENCE [LARGE SCALE GENOMIC DNA]</scope>
    <source>
        <strain evidence="2">C5</strain>
        <strain evidence="4">C5 / ATCC 48332 / race O</strain>
    </source>
</reference>
<evidence type="ECO:0000256" key="1">
    <source>
        <dbReference type="SAM" id="MobiDB-lite"/>
    </source>
</evidence>
<protein>
    <recommendedName>
        <fullName evidence="5">Nucleoside phosphorylase domain-containing protein</fullName>
    </recommendedName>
</protein>
<dbReference type="SUPFAM" id="SSF53167">
    <property type="entry name" value="Purine and uridine phosphorylases"/>
    <property type="match status" value="1"/>
</dbReference>
<keyword evidence="4" id="KW-1185">Reference proteome</keyword>
<feature type="compositionally biased region" description="Basic and acidic residues" evidence="1">
    <location>
        <begin position="84"/>
        <end position="96"/>
    </location>
</feature>
<name>M2U9M0_COCH5</name>
<dbReference type="PANTHER" id="PTHR46082:SF11">
    <property type="entry name" value="AAA+ ATPASE DOMAIN-CONTAINING PROTEIN-RELATED"/>
    <property type="match status" value="1"/>
</dbReference>
<dbReference type="PANTHER" id="PTHR46082">
    <property type="entry name" value="ATP/GTP-BINDING PROTEIN-RELATED"/>
    <property type="match status" value="1"/>
</dbReference>
<dbReference type="Proteomes" id="UP000016936">
    <property type="component" value="Unassembled WGS sequence"/>
</dbReference>
<dbReference type="EMBL" id="KB445634">
    <property type="protein sequence ID" value="EMD84657.1"/>
    <property type="molecule type" value="Genomic_DNA"/>
</dbReference>
<feature type="region of interest" description="Disordered" evidence="1">
    <location>
        <begin position="52"/>
        <end position="96"/>
    </location>
</feature>
<dbReference type="AlphaFoldDB" id="M2U9M0"/>
<gene>
    <name evidence="3" type="ORF">COCHEDRAFT_1019656</name>
    <name evidence="2" type="ORF">COCHEDRAFT_1024919</name>
</gene>
<dbReference type="InterPro" id="IPR053137">
    <property type="entry name" value="NLR-like"/>
</dbReference>
<dbReference type="Gene3D" id="3.40.50.1580">
    <property type="entry name" value="Nucleoside phosphorylase domain"/>
    <property type="match status" value="1"/>
</dbReference>
<dbReference type="GO" id="GO:0003824">
    <property type="term" value="F:catalytic activity"/>
    <property type="evidence" value="ECO:0007669"/>
    <property type="project" value="InterPro"/>
</dbReference>
<dbReference type="STRING" id="701091.M2U9M0"/>
<feature type="compositionally biased region" description="Polar residues" evidence="1">
    <location>
        <begin position="53"/>
        <end position="77"/>
    </location>
</feature>
<reference evidence="4" key="3">
    <citation type="journal article" date="2013" name="PLoS Genet.">
        <title>Comparative genome structure, secondary metabolite, and effector coding capacity across Cochliobolus pathogens.</title>
        <authorList>
            <person name="Condon B.J."/>
            <person name="Leng Y."/>
            <person name="Wu D."/>
            <person name="Bushley K.E."/>
            <person name="Ohm R.A."/>
            <person name="Otillar R."/>
            <person name="Martin J."/>
            <person name="Schackwitz W."/>
            <person name="Grimwood J."/>
            <person name="MohdZainudin N."/>
            <person name="Xue C."/>
            <person name="Wang R."/>
            <person name="Manning V.A."/>
            <person name="Dhillon B."/>
            <person name="Tu Z.J."/>
            <person name="Steffenson B.J."/>
            <person name="Salamov A."/>
            <person name="Sun H."/>
            <person name="Lowry S."/>
            <person name="LaButti K."/>
            <person name="Han J."/>
            <person name="Copeland A."/>
            <person name="Lindquist E."/>
            <person name="Barry K."/>
            <person name="Schmutz J."/>
            <person name="Baker S.E."/>
            <person name="Ciuffetti L.M."/>
            <person name="Grigoriev I.V."/>
            <person name="Zhong S."/>
            <person name="Turgeon B.G."/>
        </authorList>
    </citation>
    <scope>NUCLEOTIDE SEQUENCE [LARGE SCALE GENOMIC DNA]</scope>
    <source>
        <strain evidence="4">C5 / ATCC 48332 / race O</strain>
    </source>
</reference>